<dbReference type="EMBL" id="BKCJ010002435">
    <property type="protein sequence ID" value="GEU48541.1"/>
    <property type="molecule type" value="Genomic_DNA"/>
</dbReference>
<reference evidence="1" key="1">
    <citation type="journal article" date="2019" name="Sci. Rep.">
        <title>Draft genome of Tanacetum cinerariifolium, the natural source of mosquito coil.</title>
        <authorList>
            <person name="Yamashiro T."/>
            <person name="Shiraishi A."/>
            <person name="Satake H."/>
            <person name="Nakayama K."/>
        </authorList>
    </citation>
    <scope>NUCLEOTIDE SEQUENCE</scope>
</reference>
<organism evidence="1">
    <name type="scientific">Tanacetum cinerariifolium</name>
    <name type="common">Dalmatian daisy</name>
    <name type="synonym">Chrysanthemum cinerariifolium</name>
    <dbReference type="NCBI Taxonomy" id="118510"/>
    <lineage>
        <taxon>Eukaryota</taxon>
        <taxon>Viridiplantae</taxon>
        <taxon>Streptophyta</taxon>
        <taxon>Embryophyta</taxon>
        <taxon>Tracheophyta</taxon>
        <taxon>Spermatophyta</taxon>
        <taxon>Magnoliopsida</taxon>
        <taxon>eudicotyledons</taxon>
        <taxon>Gunneridae</taxon>
        <taxon>Pentapetalae</taxon>
        <taxon>asterids</taxon>
        <taxon>campanulids</taxon>
        <taxon>Asterales</taxon>
        <taxon>Asteraceae</taxon>
        <taxon>Asteroideae</taxon>
        <taxon>Anthemideae</taxon>
        <taxon>Anthemidinae</taxon>
        <taxon>Tanacetum</taxon>
    </lineage>
</organism>
<protein>
    <submittedName>
        <fullName evidence="1">Uncharacterized protein</fullName>
    </submittedName>
</protein>
<sequence length="195" mass="22469">MYRSHEKAKKGVSTMSLEELIAWKQEETQSPSYLRSPHVWEKTSASTSKGKVLLDDFEDVANRKGKVVLDDFKAVGNGKDTSSTTSDLVFDEFVASYKSNEMVIKVFFGSCFFLCPLDYPGGYLDVYIGHNPQVILLDWYFKILEVVCESDKEVTSKYRSYENARKDLRTMLLEELIAWDQKETQYPSYLRSPHV</sequence>
<comment type="caution">
    <text evidence="1">The sequence shown here is derived from an EMBL/GenBank/DDBJ whole genome shotgun (WGS) entry which is preliminary data.</text>
</comment>
<dbReference type="AlphaFoldDB" id="A0A6L2KGC9"/>
<gene>
    <name evidence="1" type="ORF">Tci_020519</name>
</gene>
<accession>A0A6L2KGC9</accession>
<name>A0A6L2KGC9_TANCI</name>
<proteinExistence type="predicted"/>
<evidence type="ECO:0000313" key="1">
    <source>
        <dbReference type="EMBL" id="GEU48541.1"/>
    </source>
</evidence>